<evidence type="ECO:0000256" key="2">
    <source>
        <dbReference type="ARBA" id="ARBA00023315"/>
    </source>
</evidence>
<keyword evidence="2" id="KW-0012">Acyltransferase</keyword>
<sequence>MKILLISDLTPHLSSLTALLQDCVSSGASVGFLPPVKNEQAEQYWSAVQLELDSVPTSRIMIGAFEGEQLVGCVQLSLAGKSNAQHRAEVEKLMVHTRHRGKGISKQLLSQLEIEAKQQKRTLLVLDTRLGDIASDLYKRMGYTEAGRIPNFALSANGKLEPTIYFYKSIA</sequence>
<keyword evidence="1 4" id="KW-0808">Transferase</keyword>
<accession>A0A368LH57</accession>
<dbReference type="GeneID" id="303189546"/>
<dbReference type="InterPro" id="IPR016181">
    <property type="entry name" value="Acyl_CoA_acyltransferase"/>
</dbReference>
<organism evidence="4 5">
    <name type="scientific">Vibrio casei</name>
    <dbReference type="NCBI Taxonomy" id="673372"/>
    <lineage>
        <taxon>Bacteria</taxon>
        <taxon>Pseudomonadati</taxon>
        <taxon>Pseudomonadota</taxon>
        <taxon>Gammaproteobacteria</taxon>
        <taxon>Vibrionales</taxon>
        <taxon>Vibrionaceae</taxon>
        <taxon>Vibrio</taxon>
    </lineage>
</organism>
<dbReference type="Gene3D" id="3.40.630.30">
    <property type="match status" value="1"/>
</dbReference>
<protein>
    <submittedName>
        <fullName evidence="4">GNAT family N-acetyltransferase</fullName>
    </submittedName>
</protein>
<dbReference type="AlphaFoldDB" id="A0A368LH57"/>
<dbReference type="Proteomes" id="UP000252479">
    <property type="component" value="Unassembled WGS sequence"/>
</dbReference>
<dbReference type="EMBL" id="QPGL01000002">
    <property type="protein sequence ID" value="RCS70089.1"/>
    <property type="molecule type" value="Genomic_DNA"/>
</dbReference>
<dbReference type="PROSITE" id="PS51186">
    <property type="entry name" value="GNAT"/>
    <property type="match status" value="1"/>
</dbReference>
<dbReference type="PANTHER" id="PTHR43877">
    <property type="entry name" value="AMINOALKYLPHOSPHONATE N-ACETYLTRANSFERASE-RELATED-RELATED"/>
    <property type="match status" value="1"/>
</dbReference>
<evidence type="ECO:0000313" key="5">
    <source>
        <dbReference type="Proteomes" id="UP000252479"/>
    </source>
</evidence>
<evidence type="ECO:0000313" key="4">
    <source>
        <dbReference type="EMBL" id="RCS70089.1"/>
    </source>
</evidence>
<keyword evidence="5" id="KW-1185">Reference proteome</keyword>
<dbReference type="SUPFAM" id="SSF55729">
    <property type="entry name" value="Acyl-CoA N-acyltransferases (Nat)"/>
    <property type="match status" value="1"/>
</dbReference>
<dbReference type="GO" id="GO:0016747">
    <property type="term" value="F:acyltransferase activity, transferring groups other than amino-acyl groups"/>
    <property type="evidence" value="ECO:0007669"/>
    <property type="project" value="InterPro"/>
</dbReference>
<comment type="caution">
    <text evidence="4">The sequence shown here is derived from an EMBL/GenBank/DDBJ whole genome shotgun (WGS) entry which is preliminary data.</text>
</comment>
<dbReference type="Pfam" id="PF00583">
    <property type="entry name" value="Acetyltransf_1"/>
    <property type="match status" value="1"/>
</dbReference>
<dbReference type="InterPro" id="IPR050832">
    <property type="entry name" value="Bact_Acetyltransf"/>
</dbReference>
<evidence type="ECO:0000256" key="1">
    <source>
        <dbReference type="ARBA" id="ARBA00022679"/>
    </source>
</evidence>
<feature type="domain" description="N-acetyltransferase" evidence="3">
    <location>
        <begin position="4"/>
        <end position="171"/>
    </location>
</feature>
<gene>
    <name evidence="4" type="ORF">CIK83_11495</name>
</gene>
<name>A0A368LH57_9VIBR</name>
<proteinExistence type="predicted"/>
<reference evidence="4 5" key="1">
    <citation type="journal article" date="2017" name="Elife">
        <title>Extensive horizontal gene transfer in cheese-associated bacteria.</title>
        <authorList>
            <person name="Bonham K.S."/>
            <person name="Wolfe B.E."/>
            <person name="Dutton R.J."/>
        </authorList>
    </citation>
    <scope>NUCLEOTIDE SEQUENCE [LARGE SCALE GENOMIC DNA]</scope>
    <source>
        <strain evidence="4 5">JB196</strain>
    </source>
</reference>
<dbReference type="CDD" id="cd04301">
    <property type="entry name" value="NAT_SF"/>
    <property type="match status" value="1"/>
</dbReference>
<evidence type="ECO:0000259" key="3">
    <source>
        <dbReference type="PROSITE" id="PS51186"/>
    </source>
</evidence>
<dbReference type="PANTHER" id="PTHR43877:SF2">
    <property type="entry name" value="AMINOALKYLPHOSPHONATE N-ACETYLTRANSFERASE-RELATED"/>
    <property type="match status" value="1"/>
</dbReference>
<dbReference type="OrthoDB" id="3389160at2"/>
<dbReference type="InterPro" id="IPR000182">
    <property type="entry name" value="GNAT_dom"/>
</dbReference>
<dbReference type="RefSeq" id="WP_086959557.1">
    <property type="nucleotide sequence ID" value="NZ_AP018681.1"/>
</dbReference>